<feature type="chain" id="PRO_5045481469" evidence="1">
    <location>
        <begin position="22"/>
        <end position="391"/>
    </location>
</feature>
<evidence type="ECO:0000313" key="2">
    <source>
        <dbReference type="EMBL" id="MBP0463738.1"/>
    </source>
</evidence>
<evidence type="ECO:0000313" key="3">
    <source>
        <dbReference type="Proteomes" id="UP000680815"/>
    </source>
</evidence>
<proteinExistence type="predicted"/>
<reference evidence="2 3" key="1">
    <citation type="submission" date="2021-03" db="EMBL/GenBank/DDBJ databases">
        <authorList>
            <person name="So Y."/>
        </authorList>
    </citation>
    <scope>NUCLEOTIDE SEQUENCE [LARGE SCALE GENOMIC DNA]</scope>
    <source>
        <strain evidence="2 3">PWR1</strain>
    </source>
</reference>
<accession>A0ABS4AS95</accession>
<gene>
    <name evidence="2" type="ORF">J5Y09_07435</name>
</gene>
<sequence>MRLRQLLAAGAALLLATAAQARDPFGIVLNVDGQTGSAGFTRIEDAYRALDTAGLQSIVAGYTETSAATADINLRGVPAQGVFTLNSPALRIVIPGAGIDITFNGATRDESRQLFEDWLRGQGSSEVNRVLRLAAATTSIDPVAGNPNAAMNQFVAADFGRAVETAVGGGSGFGLGVRFGSFSAAGYNTRSVSLPINQTFTLSPNDTIELDVPLTWTDTEGARSYAGNLGILYRRRVFDWWTLQPSFRVGGVGSIDLGGGSGVYSAALNSTMRFELPADFRFVLANGITYVSTFPVSIGSYSVDYDLKNIVYRNGVVLSRDLGVELAGRPLVGSIFAVDTRFTGDDVYIRNYQEFGAFAQLGRDSPARLGFTFLTGDRGVRGFWLSTGVQF</sequence>
<protein>
    <submittedName>
        <fullName evidence="2">Uncharacterized protein</fullName>
    </submittedName>
</protein>
<dbReference type="RefSeq" id="WP_209351119.1">
    <property type="nucleotide sequence ID" value="NZ_JAGIYZ010000005.1"/>
</dbReference>
<name>A0ABS4AS95_9PROT</name>
<keyword evidence="1" id="KW-0732">Signal</keyword>
<dbReference type="Proteomes" id="UP000680815">
    <property type="component" value="Unassembled WGS sequence"/>
</dbReference>
<dbReference type="EMBL" id="JAGIYZ010000005">
    <property type="protein sequence ID" value="MBP0463738.1"/>
    <property type="molecule type" value="Genomic_DNA"/>
</dbReference>
<keyword evidence="3" id="KW-1185">Reference proteome</keyword>
<comment type="caution">
    <text evidence="2">The sequence shown here is derived from an EMBL/GenBank/DDBJ whole genome shotgun (WGS) entry which is preliminary data.</text>
</comment>
<feature type="signal peptide" evidence="1">
    <location>
        <begin position="1"/>
        <end position="21"/>
    </location>
</feature>
<organism evidence="2 3">
    <name type="scientific">Roseomonas nitratireducens</name>
    <dbReference type="NCBI Taxonomy" id="2820810"/>
    <lineage>
        <taxon>Bacteria</taxon>
        <taxon>Pseudomonadati</taxon>
        <taxon>Pseudomonadota</taxon>
        <taxon>Alphaproteobacteria</taxon>
        <taxon>Acetobacterales</taxon>
        <taxon>Roseomonadaceae</taxon>
        <taxon>Roseomonas</taxon>
    </lineage>
</organism>
<evidence type="ECO:0000256" key="1">
    <source>
        <dbReference type="SAM" id="SignalP"/>
    </source>
</evidence>